<dbReference type="Gene3D" id="3.40.50.200">
    <property type="entry name" value="Peptidase S8/S53 domain"/>
    <property type="match status" value="2"/>
</dbReference>
<dbReference type="GO" id="GO:0004252">
    <property type="term" value="F:serine-type endopeptidase activity"/>
    <property type="evidence" value="ECO:0007669"/>
    <property type="project" value="InterPro"/>
</dbReference>
<feature type="domain" description="Peptidase S53" evidence="10">
    <location>
        <begin position="36"/>
        <end position="432"/>
    </location>
</feature>
<dbReference type="Pfam" id="PF09286">
    <property type="entry name" value="Pro-kuma_activ"/>
    <property type="match status" value="1"/>
</dbReference>
<dbReference type="SMART" id="SM00944">
    <property type="entry name" value="Pro-kuma_activ"/>
    <property type="match status" value="1"/>
</dbReference>
<comment type="caution">
    <text evidence="9">Lacks conserved residue(s) required for the propagation of feature annotation.</text>
</comment>
<keyword evidence="4" id="KW-0479">Metal-binding</keyword>
<evidence type="ECO:0000256" key="6">
    <source>
        <dbReference type="ARBA" id="ARBA00022825"/>
    </source>
</evidence>
<reference evidence="11" key="1">
    <citation type="submission" date="2022-01" db="EMBL/GenBank/DDBJ databases">
        <title>Comparative genomics reveals a dynamic genome evolution in the ectomycorrhizal milk-cap (Lactarius) mushrooms.</title>
        <authorList>
            <consortium name="DOE Joint Genome Institute"/>
            <person name="Lebreton A."/>
            <person name="Tang N."/>
            <person name="Kuo A."/>
            <person name="LaButti K."/>
            <person name="Drula E."/>
            <person name="Barry K."/>
            <person name="Clum A."/>
            <person name="Lipzen A."/>
            <person name="Mousain D."/>
            <person name="Ng V."/>
            <person name="Wang R."/>
            <person name="Wang X."/>
            <person name="Dai Y."/>
            <person name="Henrissat B."/>
            <person name="Grigoriev I.V."/>
            <person name="Guerin-Laguette A."/>
            <person name="Yu F."/>
            <person name="Martin F.M."/>
        </authorList>
    </citation>
    <scope>NUCLEOTIDE SEQUENCE</scope>
    <source>
        <strain evidence="11">QP</strain>
    </source>
</reference>
<dbReference type="SUPFAM" id="SSF54897">
    <property type="entry name" value="Protease propeptides/inhibitors"/>
    <property type="match status" value="1"/>
</dbReference>
<dbReference type="PANTHER" id="PTHR14218">
    <property type="entry name" value="PROTEASE S8 TRIPEPTIDYL PEPTIDASE I CLN2"/>
    <property type="match status" value="1"/>
</dbReference>
<keyword evidence="8" id="KW-0865">Zymogen</keyword>
<proteinExistence type="predicted"/>
<evidence type="ECO:0000259" key="10">
    <source>
        <dbReference type="PROSITE" id="PS51695"/>
    </source>
</evidence>
<comment type="cofactor">
    <cofactor evidence="1">
        <name>Ca(2+)</name>
        <dbReference type="ChEBI" id="CHEBI:29108"/>
    </cofactor>
</comment>
<keyword evidence="12" id="KW-1185">Reference proteome</keyword>
<accession>A0AAD4Q8E2</accession>
<gene>
    <name evidence="11" type="ORF">EDB92DRAFT_1937141</name>
</gene>
<evidence type="ECO:0000313" key="11">
    <source>
        <dbReference type="EMBL" id="KAH8980479.1"/>
    </source>
</evidence>
<dbReference type="PROSITE" id="PS51695">
    <property type="entry name" value="SEDOLISIN"/>
    <property type="match status" value="1"/>
</dbReference>
<name>A0AAD4Q8E2_9AGAM</name>
<evidence type="ECO:0000256" key="9">
    <source>
        <dbReference type="PROSITE-ProRule" id="PRU01032"/>
    </source>
</evidence>
<evidence type="ECO:0000256" key="5">
    <source>
        <dbReference type="ARBA" id="ARBA00022801"/>
    </source>
</evidence>
<dbReference type="CDD" id="cd04056">
    <property type="entry name" value="Peptidases_S53"/>
    <property type="match status" value="1"/>
</dbReference>
<evidence type="ECO:0000256" key="8">
    <source>
        <dbReference type="ARBA" id="ARBA00023145"/>
    </source>
</evidence>
<evidence type="ECO:0000256" key="4">
    <source>
        <dbReference type="ARBA" id="ARBA00022723"/>
    </source>
</evidence>
<keyword evidence="5" id="KW-0378">Hydrolase</keyword>
<comment type="caution">
    <text evidence="11">The sequence shown here is derived from an EMBL/GenBank/DDBJ whole genome shotgun (WGS) entry which is preliminary data.</text>
</comment>
<dbReference type="InterPro" id="IPR023828">
    <property type="entry name" value="Peptidase_S8_Ser-AS"/>
</dbReference>
<dbReference type="PANTHER" id="PTHR14218:SF15">
    <property type="entry name" value="TRIPEPTIDYL-PEPTIDASE 1"/>
    <property type="match status" value="1"/>
</dbReference>
<evidence type="ECO:0000256" key="2">
    <source>
        <dbReference type="ARBA" id="ARBA00004239"/>
    </source>
</evidence>
<dbReference type="EMBL" id="JAKELL010000135">
    <property type="protein sequence ID" value="KAH8980479.1"/>
    <property type="molecule type" value="Genomic_DNA"/>
</dbReference>
<dbReference type="InterPro" id="IPR015366">
    <property type="entry name" value="S53_propep"/>
</dbReference>
<dbReference type="SUPFAM" id="SSF52743">
    <property type="entry name" value="Subtilisin-like"/>
    <property type="match status" value="1"/>
</dbReference>
<dbReference type="PROSITE" id="PS00138">
    <property type="entry name" value="SUBTILASE_SER"/>
    <property type="match status" value="1"/>
</dbReference>
<keyword evidence="3" id="KW-0645">Protease</keyword>
<keyword evidence="7" id="KW-0106">Calcium</keyword>
<dbReference type="Proteomes" id="UP001201163">
    <property type="component" value="Unassembled WGS sequence"/>
</dbReference>
<comment type="subcellular location">
    <subcellularLocation>
        <location evidence="2">Secreted</location>
        <location evidence="2">Extracellular space</location>
    </subcellularLocation>
</comment>
<dbReference type="InterPro" id="IPR050819">
    <property type="entry name" value="Tripeptidyl-peptidase_I"/>
</dbReference>
<sequence length="432" mass="46961">MVPAHTRISHIIAPKTFYSILIALPLNRTAFPNRRTGVPGRVLSSYNIPLRIALRQPREPFHLSYGKRLFKEDVEALVAPPASSFDAAHEWLESHGVQKGACHMSPAGDWVTVRLPVAQVEKVLGPPCLEHIELIRPPTVFNRAKAQRATYHFTDLDSDTAASLPILIREDHLCFYQVPAAVNTSFNVVLINGGLNNRTLAEAGDEAGVDWLYFVLEQHSIPQVISTSSADEERSVPMGYAHRVYRGFAQLGARGVSLFSSGDGGVVDGDPDPVTQICFTNHSKNETRFLFQRPSWREAAVTKFFESLPEGTYAGLFNSSGRASPDVSAQVESFRIFHQGRLAHGDGTSESAPSVAAFVAVLNDARIVAGKPSLGFLNPLIYALNGAGFNDITTGNTPGCGTPGFNATTGWNSVTGFRTPDFEVLKEINACD</sequence>
<dbReference type="GO" id="GO:0006508">
    <property type="term" value="P:proteolysis"/>
    <property type="evidence" value="ECO:0007669"/>
    <property type="project" value="UniProtKB-KW"/>
</dbReference>
<dbReference type="GO" id="GO:0008240">
    <property type="term" value="F:tripeptidyl-peptidase activity"/>
    <property type="evidence" value="ECO:0007669"/>
    <property type="project" value="TreeGrafter"/>
</dbReference>
<dbReference type="InterPro" id="IPR036852">
    <property type="entry name" value="Peptidase_S8/S53_dom_sf"/>
</dbReference>
<protein>
    <submittedName>
        <fullName evidence="11">Tripeptidyl peptidase A</fullName>
    </submittedName>
</protein>
<organism evidence="11 12">
    <name type="scientific">Lactarius akahatsu</name>
    <dbReference type="NCBI Taxonomy" id="416441"/>
    <lineage>
        <taxon>Eukaryota</taxon>
        <taxon>Fungi</taxon>
        <taxon>Dikarya</taxon>
        <taxon>Basidiomycota</taxon>
        <taxon>Agaricomycotina</taxon>
        <taxon>Agaricomycetes</taxon>
        <taxon>Russulales</taxon>
        <taxon>Russulaceae</taxon>
        <taxon>Lactarius</taxon>
    </lineage>
</organism>
<evidence type="ECO:0000313" key="12">
    <source>
        <dbReference type="Proteomes" id="UP001201163"/>
    </source>
</evidence>
<dbReference type="InterPro" id="IPR030400">
    <property type="entry name" value="Sedolisin_dom"/>
</dbReference>
<evidence type="ECO:0000256" key="7">
    <source>
        <dbReference type="ARBA" id="ARBA00022837"/>
    </source>
</evidence>
<keyword evidence="6" id="KW-0720">Serine protease</keyword>
<evidence type="ECO:0000256" key="3">
    <source>
        <dbReference type="ARBA" id="ARBA00022670"/>
    </source>
</evidence>
<dbReference type="AlphaFoldDB" id="A0AAD4Q8E2"/>
<dbReference type="GO" id="GO:0005576">
    <property type="term" value="C:extracellular region"/>
    <property type="evidence" value="ECO:0007669"/>
    <property type="project" value="UniProtKB-SubCell"/>
</dbReference>
<evidence type="ECO:0000256" key="1">
    <source>
        <dbReference type="ARBA" id="ARBA00001913"/>
    </source>
</evidence>
<dbReference type="GO" id="GO:0046872">
    <property type="term" value="F:metal ion binding"/>
    <property type="evidence" value="ECO:0007669"/>
    <property type="project" value="UniProtKB-KW"/>
</dbReference>